<name>A0A1Y6EXT0_9HYPH</name>
<keyword evidence="2" id="KW-1185">Reference proteome</keyword>
<accession>A0A1Y6EXT0</accession>
<dbReference type="AlphaFoldDB" id="A0A1Y6EXT0"/>
<reference evidence="2" key="1">
    <citation type="submission" date="2017-04" db="EMBL/GenBank/DDBJ databases">
        <authorList>
            <person name="Varghese N."/>
            <person name="Submissions S."/>
        </authorList>
    </citation>
    <scope>NUCLEOTIDE SEQUENCE [LARGE SCALE GENOMIC DNA]</scope>
</reference>
<dbReference type="Proteomes" id="UP000194474">
    <property type="component" value="Unassembled WGS sequence"/>
</dbReference>
<proteinExistence type="predicted"/>
<evidence type="ECO:0000313" key="2">
    <source>
        <dbReference type="Proteomes" id="UP000194474"/>
    </source>
</evidence>
<organism evidence="1 2">
    <name type="scientific">Devosia lucknowensis</name>
    <dbReference type="NCBI Taxonomy" id="1096929"/>
    <lineage>
        <taxon>Bacteria</taxon>
        <taxon>Pseudomonadati</taxon>
        <taxon>Pseudomonadota</taxon>
        <taxon>Alphaproteobacteria</taxon>
        <taxon>Hyphomicrobiales</taxon>
        <taxon>Devosiaceae</taxon>
        <taxon>Devosia</taxon>
    </lineage>
</organism>
<evidence type="ECO:0000313" key="1">
    <source>
        <dbReference type="EMBL" id="SMQ65810.1"/>
    </source>
</evidence>
<protein>
    <recommendedName>
        <fullName evidence="3">Succinoglycan biosynthesis protein ExoI</fullName>
    </recommendedName>
</protein>
<dbReference type="EMBL" id="FXWK01000001">
    <property type="protein sequence ID" value="SMQ65810.1"/>
    <property type="molecule type" value="Genomic_DNA"/>
</dbReference>
<evidence type="ECO:0008006" key="3">
    <source>
        <dbReference type="Google" id="ProtNLM"/>
    </source>
</evidence>
<sequence>MRDLLFVAAATAVGFVGYLTFSAPDRGSPMFSTAVANIGQQCDIKGNISVNTGERIYHVPGQEFYAETTIRPEYGERWFCSEAEARAAGWRKARS</sequence>
<gene>
    <name evidence="1" type="ORF">SAMN06295905_1322</name>
</gene>